<dbReference type="PROSITE" id="PS51257">
    <property type="entry name" value="PROKAR_LIPOPROTEIN"/>
    <property type="match status" value="1"/>
</dbReference>
<evidence type="ECO:0000259" key="2">
    <source>
        <dbReference type="Pfam" id="PF13283"/>
    </source>
</evidence>
<name>A0A2S0PDU6_9NEIS</name>
<protein>
    <recommendedName>
        <fullName evidence="2">Bacteriophage N4 adsorption protein A C-terminal domain-containing protein</fullName>
    </recommendedName>
</protein>
<dbReference type="InterPro" id="IPR011990">
    <property type="entry name" value="TPR-like_helical_dom_sf"/>
</dbReference>
<dbReference type="AlphaFoldDB" id="A0A2S0PDU6"/>
<proteinExistence type="predicted"/>
<dbReference type="SUPFAM" id="SSF48452">
    <property type="entry name" value="TPR-like"/>
    <property type="match status" value="3"/>
</dbReference>
<dbReference type="OrthoDB" id="7399085at2"/>
<feature type="domain" description="Bacteriophage N4 adsorption protein A C-terminal" evidence="2">
    <location>
        <begin position="787"/>
        <end position="911"/>
    </location>
</feature>
<gene>
    <name evidence="3" type="ORF">DAI18_16820</name>
</gene>
<evidence type="ECO:0000313" key="3">
    <source>
        <dbReference type="EMBL" id="AVY95525.1"/>
    </source>
</evidence>
<dbReference type="RefSeq" id="WP_107889985.1">
    <property type="nucleotide sequence ID" value="NZ_CP028519.1"/>
</dbReference>
<dbReference type="KEGG" id="maer:DAI18_16820"/>
<evidence type="ECO:0000256" key="1">
    <source>
        <dbReference type="SAM" id="SignalP"/>
    </source>
</evidence>
<keyword evidence="1" id="KW-0732">Signal</keyword>
<feature type="chain" id="PRO_5015627785" description="Bacteriophage N4 adsorption protein A C-terminal domain-containing protein" evidence="1">
    <location>
        <begin position="28"/>
        <end position="916"/>
    </location>
</feature>
<dbReference type="InterPro" id="IPR025137">
    <property type="entry name" value="NfrA_C"/>
</dbReference>
<feature type="signal peptide" evidence="1">
    <location>
        <begin position="1"/>
        <end position="27"/>
    </location>
</feature>
<accession>A0A2S0PDU6</accession>
<reference evidence="3 4" key="1">
    <citation type="submission" date="2018-04" db="EMBL/GenBank/DDBJ databases">
        <title>Denitrifier Microvirgula.</title>
        <authorList>
            <person name="Anderson E."/>
            <person name="Jang J."/>
            <person name="Ishii S."/>
        </authorList>
    </citation>
    <scope>NUCLEOTIDE SEQUENCE [LARGE SCALE GENOMIC DNA]</scope>
    <source>
        <strain evidence="3 4">BE2.4</strain>
    </source>
</reference>
<dbReference type="Proteomes" id="UP000244173">
    <property type="component" value="Chromosome"/>
</dbReference>
<keyword evidence="4" id="KW-1185">Reference proteome</keyword>
<sequence>MTLRKTCLHAAVLIALSCAITPLAGHAAPVPAPLTGDAWRLADEGYRAYNRGLYAQAQAKAEAALKLRPDTDRLYLLLVYSLQKQGKIAQALQVADRAIREGHGNPALREARTNLAAAPATGGSAAPTDTPAYRKGFPIATRAYDEFNAGNHAAAARDAEQAFRTDPSQGAWALLWLDALEAQGQYDAADRAVTTSLALGARNKTDLVARQQTLHRRLAIRPAEAGYQALINDRPGDAVPLAREAVSLAPDITSHRLLLMTALMLDNHLPEAEAAASDALVADDESTMSLVMRAYLRQRQGKTGDANADFDAALKQDWLDNDQRRNVQLIAADAAIASGDGARATSLLSSLPGNDVDAGKRRKQARAARAPARPLTLSAYPPPLQDCHDTPYGTSCDPLPSDASVSGDPAMRAYAAYGQQDYQTAITLARQAVELNPEREVNQRLLTTALAAGNRAQQAEAAARIEAALAKKPDDSALLMQRGYLHQRLGQPALALEDFRAARATGKAPPTAILDEAFAMSGTGDKRGAVGILKQAIDEADAGRLELDPQQRYNTRAGIAGLSREWGATVSAGFRGSRPAASGAAGAAVTVPGDAVFSTAEVYWRPSDFLNTSTRVFEVYGRVSNTLYDNGGRTVTQSIEDPCSGSSSTVAGTTNNGVSGFPTTVGSAGFRFTPSTETGLTFGLERQFRIGTATRTGTLTPADRSYRCDLNKKNVSANYKTDAGAGGWLAYMTYGFYEGTGLRVDLPSWLTMEGYVQAGYSLQDMPARFWWKNNTTGQESASLTGKLKQDQGFAAGEFRLGRSIRLDMINDRLVLFPYVVIGADWLWQKNRVSGLPNDGDKITLQGNYSGGAALQGNGSTWSLGAGPGFNLRYWFREDHYNAPRSYLDWTTQYRFNIGGGEADRAKGLFMNVTLSY</sequence>
<dbReference type="EMBL" id="CP028519">
    <property type="protein sequence ID" value="AVY95525.1"/>
    <property type="molecule type" value="Genomic_DNA"/>
</dbReference>
<organism evidence="3 4">
    <name type="scientific">Microvirgula aerodenitrificans</name>
    <dbReference type="NCBI Taxonomy" id="57480"/>
    <lineage>
        <taxon>Bacteria</taxon>
        <taxon>Pseudomonadati</taxon>
        <taxon>Pseudomonadota</taxon>
        <taxon>Betaproteobacteria</taxon>
        <taxon>Neisseriales</taxon>
        <taxon>Aquaspirillaceae</taxon>
        <taxon>Microvirgula</taxon>
    </lineage>
</organism>
<dbReference type="Gene3D" id="1.25.40.10">
    <property type="entry name" value="Tetratricopeptide repeat domain"/>
    <property type="match status" value="3"/>
</dbReference>
<dbReference type="Pfam" id="PF13283">
    <property type="entry name" value="NfrA_C"/>
    <property type="match status" value="1"/>
</dbReference>
<evidence type="ECO:0000313" key="4">
    <source>
        <dbReference type="Proteomes" id="UP000244173"/>
    </source>
</evidence>
<dbReference type="Pfam" id="PF13432">
    <property type="entry name" value="TPR_16"/>
    <property type="match status" value="1"/>
</dbReference>